<dbReference type="RefSeq" id="WP_138058016.1">
    <property type="nucleotide sequence ID" value="NZ_VAWE01000002.1"/>
</dbReference>
<reference evidence="1 2" key="1">
    <citation type="submission" date="2019-05" db="EMBL/GenBank/DDBJ databases">
        <title>Streptomyces marianii sp. nov., a novel marine actinomycete from southern coast of India.</title>
        <authorList>
            <person name="Iniyan A.M."/>
            <person name="Wink J."/>
            <person name="Ramprasad E."/>
            <person name="Ramana C.V."/>
            <person name="Bunk B."/>
            <person name="Sproer C."/>
            <person name="Joseph F.-J.R.S."/>
            <person name="Vincent S.G.P."/>
        </authorList>
    </citation>
    <scope>NUCLEOTIDE SEQUENCE [LARGE SCALE GENOMIC DNA]</scope>
    <source>
        <strain evidence="1 2">ICN19</strain>
    </source>
</reference>
<proteinExistence type="predicted"/>
<dbReference type="EMBL" id="VAWE01000002">
    <property type="protein sequence ID" value="TLQ39204.1"/>
    <property type="molecule type" value="Genomic_DNA"/>
</dbReference>
<accession>A0A5R9DTX1</accession>
<organism evidence="1 2">
    <name type="scientific">Streptomyces marianii</name>
    <dbReference type="NCBI Taxonomy" id="1817406"/>
    <lineage>
        <taxon>Bacteria</taxon>
        <taxon>Bacillati</taxon>
        <taxon>Actinomycetota</taxon>
        <taxon>Actinomycetes</taxon>
        <taxon>Kitasatosporales</taxon>
        <taxon>Streptomycetaceae</taxon>
        <taxon>Streptomyces</taxon>
    </lineage>
</organism>
<evidence type="ECO:0000313" key="1">
    <source>
        <dbReference type="EMBL" id="TLQ39204.1"/>
    </source>
</evidence>
<name>A0A5R9DTX1_9ACTN</name>
<dbReference type="OrthoDB" id="4293579at2"/>
<keyword evidence="2" id="KW-1185">Reference proteome</keyword>
<sequence>MSTPTVTVHGSNGRYTCEFSALPGRTFGPWDLIETIQELKISALLSAREARDVVFDAAVNGTATAHTN</sequence>
<protein>
    <submittedName>
        <fullName evidence="1">Uncharacterized protein</fullName>
    </submittedName>
</protein>
<dbReference type="AlphaFoldDB" id="A0A5R9DTX1"/>
<dbReference type="Proteomes" id="UP000305921">
    <property type="component" value="Unassembled WGS sequence"/>
</dbReference>
<evidence type="ECO:0000313" key="2">
    <source>
        <dbReference type="Proteomes" id="UP000305921"/>
    </source>
</evidence>
<comment type="caution">
    <text evidence="1">The sequence shown here is derived from an EMBL/GenBank/DDBJ whole genome shotgun (WGS) entry which is preliminary data.</text>
</comment>
<gene>
    <name evidence="1" type="ORF">FEF34_38035</name>
</gene>